<evidence type="ECO:0000313" key="2">
    <source>
        <dbReference type="Proteomes" id="UP000283210"/>
    </source>
</evidence>
<reference evidence="1 2" key="1">
    <citation type="submission" date="2018-11" db="EMBL/GenBank/DDBJ databases">
        <authorList>
            <person name="Lopez-Roques C."/>
            <person name="Donnadieu C."/>
            <person name="Bouchez O."/>
            <person name="Klopp C."/>
            <person name="Cabau C."/>
            <person name="Zahm M."/>
        </authorList>
    </citation>
    <scope>NUCLEOTIDE SEQUENCE [LARGE SCALE GENOMIC DNA]</scope>
    <source>
        <strain evidence="1">RS831</strain>
        <tissue evidence="1">Whole body</tissue>
    </source>
</reference>
<gene>
    <name evidence="1" type="ORF">OJAV_G00231230</name>
</gene>
<proteinExistence type="predicted"/>
<dbReference type="AlphaFoldDB" id="A0A437BZQ1"/>
<keyword evidence="2" id="KW-1185">Reference proteome</keyword>
<protein>
    <submittedName>
        <fullName evidence="1">Uncharacterized protein</fullName>
    </submittedName>
</protein>
<reference evidence="1 2" key="2">
    <citation type="submission" date="2019-01" db="EMBL/GenBank/DDBJ databases">
        <title>A chromosome length genome reference of the Java medaka (oryzias javanicus).</title>
        <authorList>
            <person name="Herpin A."/>
            <person name="Takehana Y."/>
            <person name="Naruse K."/>
            <person name="Ansai S."/>
            <person name="Kawaguchi M."/>
        </authorList>
    </citation>
    <scope>NUCLEOTIDE SEQUENCE [LARGE SCALE GENOMIC DNA]</scope>
    <source>
        <strain evidence="1">RS831</strain>
        <tissue evidence="1">Whole body</tissue>
    </source>
</reference>
<sequence length="82" mass="9275">MSTGSDSDSRFVPASDRLHLHPFGPQCTDGAQTACVPPEMQHRFFCLLMSSPRREQTQCFLPIFSMSALVCLYNPKHQKDFP</sequence>
<name>A0A437BZQ1_ORYJA</name>
<organism evidence="1 2">
    <name type="scientific">Oryzias javanicus</name>
    <name type="common">Javanese ricefish</name>
    <name type="synonym">Aplocheilus javanicus</name>
    <dbReference type="NCBI Taxonomy" id="123683"/>
    <lineage>
        <taxon>Eukaryota</taxon>
        <taxon>Metazoa</taxon>
        <taxon>Chordata</taxon>
        <taxon>Craniata</taxon>
        <taxon>Vertebrata</taxon>
        <taxon>Euteleostomi</taxon>
        <taxon>Actinopterygii</taxon>
        <taxon>Neopterygii</taxon>
        <taxon>Teleostei</taxon>
        <taxon>Neoteleostei</taxon>
        <taxon>Acanthomorphata</taxon>
        <taxon>Ovalentaria</taxon>
        <taxon>Atherinomorphae</taxon>
        <taxon>Beloniformes</taxon>
        <taxon>Adrianichthyidae</taxon>
        <taxon>Oryziinae</taxon>
        <taxon>Oryzias</taxon>
    </lineage>
</organism>
<dbReference type="Proteomes" id="UP000283210">
    <property type="component" value="Chromosome 24"/>
</dbReference>
<dbReference type="EMBL" id="CM012460">
    <property type="protein sequence ID" value="RVE55962.1"/>
    <property type="molecule type" value="Genomic_DNA"/>
</dbReference>
<evidence type="ECO:0000313" key="1">
    <source>
        <dbReference type="EMBL" id="RVE55962.1"/>
    </source>
</evidence>
<accession>A0A437BZQ1</accession>